<dbReference type="AlphaFoldDB" id="A0A2U3DQZ9"/>
<accession>A0A2U3DQZ9</accession>
<evidence type="ECO:0000313" key="3">
    <source>
        <dbReference type="Proteomes" id="UP000245956"/>
    </source>
</evidence>
<reference evidence="2 3" key="1">
    <citation type="journal article" date="2016" name="Front. Microbiol.">
        <title>Genome and transcriptome sequences reveal the specific parasitism of the nematophagous Purpureocillium lilacinum 36-1.</title>
        <authorList>
            <person name="Xie J."/>
            <person name="Li S."/>
            <person name="Mo C."/>
            <person name="Xiao X."/>
            <person name="Peng D."/>
            <person name="Wang G."/>
            <person name="Xiao Y."/>
        </authorList>
    </citation>
    <scope>NUCLEOTIDE SEQUENCE [LARGE SCALE GENOMIC DNA]</scope>
    <source>
        <strain evidence="2 3">36-1</strain>
    </source>
</reference>
<proteinExistence type="predicted"/>
<dbReference type="Proteomes" id="UP000245956">
    <property type="component" value="Unassembled WGS sequence"/>
</dbReference>
<feature type="compositionally biased region" description="Basic and acidic residues" evidence="1">
    <location>
        <begin position="219"/>
        <end position="235"/>
    </location>
</feature>
<gene>
    <name evidence="2" type="ORF">PCL_08678</name>
</gene>
<feature type="compositionally biased region" description="Polar residues" evidence="1">
    <location>
        <begin position="172"/>
        <end position="189"/>
    </location>
</feature>
<name>A0A2U3DQZ9_PURLI</name>
<dbReference type="EMBL" id="LCWV01000049">
    <property type="protein sequence ID" value="PWI64669.1"/>
    <property type="molecule type" value="Genomic_DNA"/>
</dbReference>
<protein>
    <submittedName>
        <fullName evidence="2">Uncharacterized protein</fullName>
    </submittedName>
</protein>
<organism evidence="2 3">
    <name type="scientific">Purpureocillium lilacinum</name>
    <name type="common">Paecilomyces lilacinus</name>
    <dbReference type="NCBI Taxonomy" id="33203"/>
    <lineage>
        <taxon>Eukaryota</taxon>
        <taxon>Fungi</taxon>
        <taxon>Dikarya</taxon>
        <taxon>Ascomycota</taxon>
        <taxon>Pezizomycotina</taxon>
        <taxon>Sordariomycetes</taxon>
        <taxon>Hypocreomycetidae</taxon>
        <taxon>Hypocreales</taxon>
        <taxon>Ophiocordycipitaceae</taxon>
        <taxon>Purpureocillium</taxon>
    </lineage>
</organism>
<feature type="region of interest" description="Disordered" evidence="1">
    <location>
        <begin position="211"/>
        <end position="235"/>
    </location>
</feature>
<feature type="region of interest" description="Disordered" evidence="1">
    <location>
        <begin position="160"/>
        <end position="196"/>
    </location>
</feature>
<sequence>MATNNSDERFHCRYCSADFPSKALFESHLNYFKERGQEAEECRAHATNGEMLMEPEELELSFILSPYSECPFPNCNKGSSEKGAYVRTHSLVHIDCKEVCLDCHTYISENAYQFFRHALKCRGKTPERQRYINDMKRSFSVRRDHQLVYLLRDAPAAVYSRRPSKRKRVERVQSSTEPLRDVPSSTVRGTDNGREPEDQLAATLLPAESSNAIGPELPLSDHAHAVEPGEKPGDDIATHSRVAPLPQPDEPHARMRSAILRHMESKLGRLDDRAEEYVQQLAPQQLQDMFNVIYNDMGMSYLALDKAFSELSLYLRSSRTWRVERSLQIVRTSCVTADVDVDGDYEVKIKVGRVQGLLFIRQYSLLMHSLFAVEELQSQVGTTTTFPN</sequence>
<evidence type="ECO:0000256" key="1">
    <source>
        <dbReference type="SAM" id="MobiDB-lite"/>
    </source>
</evidence>
<evidence type="ECO:0000313" key="2">
    <source>
        <dbReference type="EMBL" id="PWI64669.1"/>
    </source>
</evidence>
<comment type="caution">
    <text evidence="2">The sequence shown here is derived from an EMBL/GenBank/DDBJ whole genome shotgun (WGS) entry which is preliminary data.</text>
</comment>